<evidence type="ECO:0000259" key="5">
    <source>
        <dbReference type="Pfam" id="PF00460"/>
    </source>
</evidence>
<dbReference type="InterPro" id="IPR001444">
    <property type="entry name" value="Flag_bb_rod_N"/>
</dbReference>
<dbReference type="InterPro" id="IPR053967">
    <property type="entry name" value="LlgE_F_G-like_D1"/>
</dbReference>
<sequence length="627" mass="61607">MGFEQALSGLNAASQDLSVIGNNVANVGTVGFKAGQAQFADVFATSLSGGGSSGAGLGVKTAGVVQQFTQGNLSTTSNPLDMAINGSGFFIVSKPGSSTPQYSRNGQFSEDSNNYLVNSLGLRVQGYLANSSGTIVSSGTPGDLQIPGTTISPISTGSSVSATGVKANVNLNASDAVIPTTTAFNYNDPATYNESTALTVYDSLGAAHTYTMYFKKIDVNTWQVYNTVSNPAGAVPTITDLSNASSTSVINTVGSANTASAASIALNNFATNVADNPLAPTVAQVGLSQTAYTTAATDAVAAALAATAPTNDTLAQASITAANNSVTAATAAVTAGTSADTVTAAVLTAATQAQTDAVAAEAAVAAAIATPSTAATAAAATALATASLSAAAAQKAALTAVQTAAAYASANAAAAAAVTASGLSGATVASVIAAASSAATSVSTVNTPSQTLTFSTAGTLTSSPGSQTITAAELGFPAGVSNLTFPVNFTGSTQFGTAFSVNSLAQDGYASGQLSGFSVGSNGIIQGSYTNGQSKNIGQVVMANFANPQGLQPQGNNVWSATATSGVPLVNVPGAGGNGVLQSSATEDSNVDLTSQLVNMITAQRAYQANAQTIKTQDSIMQTLMNL</sequence>
<reference evidence="9" key="1">
    <citation type="submission" date="2016-10" db="EMBL/GenBank/DDBJ databases">
        <title>Sequence of Gallionella enrichment culture.</title>
        <authorList>
            <person name="Poehlein A."/>
            <person name="Muehling M."/>
            <person name="Daniel R."/>
        </authorList>
    </citation>
    <scope>NUCLEOTIDE SEQUENCE</scope>
</reference>
<comment type="subcellular location">
    <subcellularLocation>
        <location evidence="1">Bacterial flagellum basal body</location>
    </subcellularLocation>
</comment>
<dbReference type="InterPro" id="IPR020013">
    <property type="entry name" value="Flagellar_FlgE/F/G"/>
</dbReference>
<dbReference type="EMBL" id="MLJW01000977">
    <property type="protein sequence ID" value="OIQ81046.1"/>
    <property type="molecule type" value="Genomic_DNA"/>
</dbReference>
<dbReference type="AlphaFoldDB" id="A0A1J5QBJ5"/>
<gene>
    <name evidence="9" type="primary">flgE_10</name>
    <name evidence="9" type="ORF">GALL_371890</name>
</gene>
<name>A0A1J5QBJ5_9ZZZZ</name>
<dbReference type="InterPro" id="IPR011491">
    <property type="entry name" value="FlgE_D2"/>
</dbReference>
<dbReference type="Pfam" id="PF06429">
    <property type="entry name" value="Flg_bbr_C"/>
    <property type="match status" value="1"/>
</dbReference>
<dbReference type="GO" id="GO:0009424">
    <property type="term" value="C:bacterial-type flagellum hook"/>
    <property type="evidence" value="ECO:0007669"/>
    <property type="project" value="TreeGrafter"/>
</dbReference>
<dbReference type="GO" id="GO:0005829">
    <property type="term" value="C:cytosol"/>
    <property type="evidence" value="ECO:0007669"/>
    <property type="project" value="TreeGrafter"/>
</dbReference>
<dbReference type="PANTHER" id="PTHR30435">
    <property type="entry name" value="FLAGELLAR PROTEIN"/>
    <property type="match status" value="1"/>
</dbReference>
<keyword evidence="9" id="KW-0969">Cilium</keyword>
<dbReference type="NCBIfam" id="TIGR03506">
    <property type="entry name" value="FlgEFG_subfam"/>
    <property type="match status" value="2"/>
</dbReference>
<dbReference type="SUPFAM" id="SSF117143">
    <property type="entry name" value="Flagellar hook protein flgE"/>
    <property type="match status" value="1"/>
</dbReference>
<accession>A0A1J5QBJ5</accession>
<evidence type="ECO:0000259" key="8">
    <source>
        <dbReference type="Pfam" id="PF22692"/>
    </source>
</evidence>
<evidence type="ECO:0000256" key="3">
    <source>
        <dbReference type="ARBA" id="ARBA00019015"/>
    </source>
</evidence>
<dbReference type="InterPro" id="IPR037058">
    <property type="entry name" value="Falgellar_hook_FlgE_sf"/>
</dbReference>
<evidence type="ECO:0000256" key="2">
    <source>
        <dbReference type="ARBA" id="ARBA00009677"/>
    </source>
</evidence>
<evidence type="ECO:0000259" key="6">
    <source>
        <dbReference type="Pfam" id="PF06429"/>
    </source>
</evidence>
<dbReference type="InterPro" id="IPR010930">
    <property type="entry name" value="Flg_bb/hook_C_dom"/>
</dbReference>
<dbReference type="Gene3D" id="2.60.98.20">
    <property type="entry name" value="Flagellar hook protein FlgE"/>
    <property type="match status" value="1"/>
</dbReference>
<dbReference type="Pfam" id="PF22692">
    <property type="entry name" value="LlgE_F_G_D1"/>
    <property type="match status" value="1"/>
</dbReference>
<dbReference type="PANTHER" id="PTHR30435:SF1">
    <property type="entry name" value="FLAGELLAR HOOK PROTEIN FLGE"/>
    <property type="match status" value="1"/>
</dbReference>
<evidence type="ECO:0000313" key="9">
    <source>
        <dbReference type="EMBL" id="OIQ81046.1"/>
    </source>
</evidence>
<evidence type="ECO:0000259" key="7">
    <source>
        <dbReference type="Pfam" id="PF07559"/>
    </source>
</evidence>
<dbReference type="Pfam" id="PF07559">
    <property type="entry name" value="FlgE_D2"/>
    <property type="match status" value="1"/>
</dbReference>
<dbReference type="Pfam" id="PF00460">
    <property type="entry name" value="Flg_bb_rod"/>
    <property type="match status" value="1"/>
</dbReference>
<protein>
    <recommendedName>
        <fullName evidence="3">Flagellar hook protein FlgE</fullName>
    </recommendedName>
</protein>
<keyword evidence="9" id="KW-0282">Flagellum</keyword>
<feature type="domain" description="Flagellar basal-body/hook protein C-terminal" evidence="6">
    <location>
        <begin position="583"/>
        <end position="627"/>
    </location>
</feature>
<dbReference type="InterPro" id="IPR037925">
    <property type="entry name" value="FlgE/F/G-like"/>
</dbReference>
<proteinExistence type="inferred from homology"/>
<comment type="similarity">
    <text evidence="2">Belongs to the flagella basal body rod proteins family.</text>
</comment>
<feature type="domain" description="Flagellar hook protein FlgE/F/G-like D1" evidence="8">
    <location>
        <begin position="83"/>
        <end position="149"/>
    </location>
</feature>
<feature type="domain" description="Flagellar hook protein FlgE D2" evidence="7">
    <location>
        <begin position="170"/>
        <end position="509"/>
    </location>
</feature>
<feature type="domain" description="Flagellar basal body rod protein N-terminal" evidence="5">
    <location>
        <begin position="6"/>
        <end position="33"/>
    </location>
</feature>
<organism evidence="9">
    <name type="scientific">mine drainage metagenome</name>
    <dbReference type="NCBI Taxonomy" id="410659"/>
    <lineage>
        <taxon>unclassified sequences</taxon>
        <taxon>metagenomes</taxon>
        <taxon>ecological metagenomes</taxon>
    </lineage>
</organism>
<keyword evidence="9" id="KW-0966">Cell projection</keyword>
<comment type="caution">
    <text evidence="9">The sequence shown here is derived from an EMBL/GenBank/DDBJ whole genome shotgun (WGS) entry which is preliminary data.</text>
</comment>
<evidence type="ECO:0000256" key="1">
    <source>
        <dbReference type="ARBA" id="ARBA00004117"/>
    </source>
</evidence>
<keyword evidence="4" id="KW-0975">Bacterial flagellum</keyword>
<dbReference type="GO" id="GO:0071978">
    <property type="term" value="P:bacterial-type flagellum-dependent swarming motility"/>
    <property type="evidence" value="ECO:0007669"/>
    <property type="project" value="TreeGrafter"/>
</dbReference>
<evidence type="ECO:0000256" key="4">
    <source>
        <dbReference type="ARBA" id="ARBA00023143"/>
    </source>
</evidence>
<dbReference type="GO" id="GO:0009425">
    <property type="term" value="C:bacterial-type flagellum basal body"/>
    <property type="evidence" value="ECO:0007669"/>
    <property type="project" value="UniProtKB-SubCell"/>
</dbReference>